<evidence type="ECO:0000313" key="1">
    <source>
        <dbReference type="EMBL" id="VVC43133.1"/>
    </source>
</evidence>
<accession>A0A5E4NHG6</accession>
<reference evidence="1 2" key="1">
    <citation type="submission" date="2019-08" db="EMBL/GenBank/DDBJ databases">
        <authorList>
            <person name="Alioto T."/>
            <person name="Alioto T."/>
            <person name="Gomez Garrido J."/>
        </authorList>
    </citation>
    <scope>NUCLEOTIDE SEQUENCE [LARGE SCALE GENOMIC DNA]</scope>
</reference>
<name>A0A5E4NHG6_9HEMI</name>
<gene>
    <name evidence="1" type="ORF">CINCED_3A004838</name>
</gene>
<protein>
    <recommendedName>
        <fullName evidence="3">MADF domain</fullName>
    </recommendedName>
</protein>
<proteinExistence type="predicted"/>
<dbReference type="OrthoDB" id="6629425at2759"/>
<dbReference type="AlphaFoldDB" id="A0A5E4NHG6"/>
<keyword evidence="2" id="KW-1185">Reference proteome</keyword>
<dbReference type="Proteomes" id="UP000325440">
    <property type="component" value="Unassembled WGS sequence"/>
</dbReference>
<sequence>MNFIDAYRNIPKLWDIECSLYPNQIEKAATYNVLVKKLKPIESDVTRDSIIKKNKQPSINFSEKIIKGIQKDRGTG</sequence>
<evidence type="ECO:0000313" key="2">
    <source>
        <dbReference type="Proteomes" id="UP000325440"/>
    </source>
</evidence>
<evidence type="ECO:0008006" key="3">
    <source>
        <dbReference type="Google" id="ProtNLM"/>
    </source>
</evidence>
<organism evidence="1 2">
    <name type="scientific">Cinara cedri</name>
    <dbReference type="NCBI Taxonomy" id="506608"/>
    <lineage>
        <taxon>Eukaryota</taxon>
        <taxon>Metazoa</taxon>
        <taxon>Ecdysozoa</taxon>
        <taxon>Arthropoda</taxon>
        <taxon>Hexapoda</taxon>
        <taxon>Insecta</taxon>
        <taxon>Pterygota</taxon>
        <taxon>Neoptera</taxon>
        <taxon>Paraneoptera</taxon>
        <taxon>Hemiptera</taxon>
        <taxon>Sternorrhyncha</taxon>
        <taxon>Aphidomorpha</taxon>
        <taxon>Aphidoidea</taxon>
        <taxon>Aphididae</taxon>
        <taxon>Lachninae</taxon>
        <taxon>Cinara</taxon>
    </lineage>
</organism>
<dbReference type="EMBL" id="CABPRJ010002367">
    <property type="protein sequence ID" value="VVC43133.1"/>
    <property type="molecule type" value="Genomic_DNA"/>
</dbReference>
<feature type="non-terminal residue" evidence="1">
    <location>
        <position position="76"/>
    </location>
</feature>